<name>A0AAD7LDK4_QUISA</name>
<dbReference type="EMBL" id="JARAOO010000009">
    <property type="protein sequence ID" value="KAJ7956163.1"/>
    <property type="molecule type" value="Genomic_DNA"/>
</dbReference>
<dbReference type="Pfam" id="PF14571">
    <property type="entry name" value="Di19_C"/>
    <property type="match status" value="1"/>
</dbReference>
<evidence type="ECO:0000256" key="2">
    <source>
        <dbReference type="SAM" id="MobiDB-lite"/>
    </source>
</evidence>
<dbReference type="AlphaFoldDB" id="A0AAD7LDK4"/>
<reference evidence="5" key="1">
    <citation type="journal article" date="2023" name="Science">
        <title>Elucidation of the pathway for biosynthesis of saponin adjuvants from the soapbark tree.</title>
        <authorList>
            <person name="Reed J."/>
            <person name="Orme A."/>
            <person name="El-Demerdash A."/>
            <person name="Owen C."/>
            <person name="Martin L.B.B."/>
            <person name="Misra R.C."/>
            <person name="Kikuchi S."/>
            <person name="Rejzek M."/>
            <person name="Martin A.C."/>
            <person name="Harkess A."/>
            <person name="Leebens-Mack J."/>
            <person name="Louveau T."/>
            <person name="Stephenson M.J."/>
            <person name="Osbourn A."/>
        </authorList>
    </citation>
    <scope>NUCLEOTIDE SEQUENCE</scope>
    <source>
        <strain evidence="5">S10</strain>
    </source>
</reference>
<comment type="similarity">
    <text evidence="1">Belongs to the Di19 family.</text>
</comment>
<feature type="region of interest" description="Disordered" evidence="2">
    <location>
        <begin position="180"/>
        <end position="211"/>
    </location>
</feature>
<gene>
    <name evidence="5" type="ORF">O6P43_022649</name>
</gene>
<sequence>MSDPKYRSGVSKTSSPKTNLAKTDKPEGKLELWTLTSGLPVFTLRGTSLLSKLHDFTQVGRDDQTEGNITSVAPAALPVVIEIDVDDEGPGDMTNFDQNLCEDNYSSFYESDGEDDSRSYFLCPFCYMDIEISTFCGHLQDEHCYDLKNAVCPLCAANLGKDAIGHFIVQHSSSLKRRRRSEKSSFWTGSSAIHGKKLPTNPRGNKHESTTDPLLSPFICNVPLSNPNSIQLDETSSDSASNISDAKSIETCVDVLDGGDKQDHQERRQKAAFVQELIASTIF</sequence>
<comment type="caution">
    <text evidence="5">The sequence shown here is derived from an EMBL/GenBank/DDBJ whole genome shotgun (WGS) entry which is preliminary data.</text>
</comment>
<evidence type="ECO:0000313" key="5">
    <source>
        <dbReference type="EMBL" id="KAJ7956163.1"/>
    </source>
</evidence>
<dbReference type="InterPro" id="IPR027935">
    <property type="entry name" value="Di19_C"/>
</dbReference>
<keyword evidence="6" id="KW-1185">Reference proteome</keyword>
<dbReference type="InterPro" id="IPR033347">
    <property type="entry name" value="Di19"/>
</dbReference>
<dbReference type="Pfam" id="PF05605">
    <property type="entry name" value="zf-Di19"/>
    <property type="match status" value="1"/>
</dbReference>
<dbReference type="PANTHER" id="PTHR31875">
    <property type="entry name" value="PROTEIN DEHYDRATION-INDUCED 19"/>
    <property type="match status" value="1"/>
</dbReference>
<evidence type="ECO:0000256" key="1">
    <source>
        <dbReference type="ARBA" id="ARBA00007109"/>
    </source>
</evidence>
<evidence type="ECO:0000259" key="3">
    <source>
        <dbReference type="Pfam" id="PF05605"/>
    </source>
</evidence>
<feature type="domain" description="Di19 C-terminal" evidence="4">
    <location>
        <begin position="205"/>
        <end position="282"/>
    </location>
</feature>
<dbReference type="Proteomes" id="UP001163823">
    <property type="component" value="Chromosome 9"/>
</dbReference>
<dbReference type="KEGG" id="qsa:O6P43_022649"/>
<dbReference type="InterPro" id="IPR008598">
    <property type="entry name" value="Di19_Zn-bd"/>
</dbReference>
<feature type="domain" description="Di19 zinc-binding" evidence="3">
    <location>
        <begin position="120"/>
        <end position="172"/>
    </location>
</feature>
<proteinExistence type="inferred from homology"/>
<evidence type="ECO:0000259" key="4">
    <source>
        <dbReference type="Pfam" id="PF14571"/>
    </source>
</evidence>
<feature type="compositionally biased region" description="Polar residues" evidence="2">
    <location>
        <begin position="10"/>
        <end position="21"/>
    </location>
</feature>
<accession>A0AAD7LDK4</accession>
<protein>
    <submittedName>
        <fullName evidence="5">Protein DEHYDRATION-INDUCED 19 like</fullName>
    </submittedName>
</protein>
<dbReference type="PANTHER" id="PTHR31875:SF24">
    <property type="entry name" value="PROTEIN DEHYDRATION-INDUCED 19 HOMOLOG 5"/>
    <property type="match status" value="1"/>
</dbReference>
<evidence type="ECO:0000313" key="6">
    <source>
        <dbReference type="Proteomes" id="UP001163823"/>
    </source>
</evidence>
<organism evidence="5 6">
    <name type="scientific">Quillaja saponaria</name>
    <name type="common">Soap bark tree</name>
    <dbReference type="NCBI Taxonomy" id="32244"/>
    <lineage>
        <taxon>Eukaryota</taxon>
        <taxon>Viridiplantae</taxon>
        <taxon>Streptophyta</taxon>
        <taxon>Embryophyta</taxon>
        <taxon>Tracheophyta</taxon>
        <taxon>Spermatophyta</taxon>
        <taxon>Magnoliopsida</taxon>
        <taxon>eudicotyledons</taxon>
        <taxon>Gunneridae</taxon>
        <taxon>Pentapetalae</taxon>
        <taxon>rosids</taxon>
        <taxon>fabids</taxon>
        <taxon>Fabales</taxon>
        <taxon>Quillajaceae</taxon>
        <taxon>Quillaja</taxon>
    </lineage>
</organism>
<feature type="region of interest" description="Disordered" evidence="2">
    <location>
        <begin position="1"/>
        <end position="24"/>
    </location>
</feature>